<sequence>MSYQIKQLASLAGVSVRTLRYYDQIGLLKPARVGANGYRYYEAEQVDRLQRICLYRAMRLPLAEIGTLLTQPITQQVASLQHQYQNLLQEREHLDKMLVLIQTTIQTQREDVTMTDETKFKAFKDAALTQNEADYGKELRATYDESTLQAANTKFANLSAADYQQMTTVETELIKELKHGLTVTNLDDTTAQRIYTLHRQWLGFTWPKYSAAMHRGLAEMYLADHRFQKYYDDRAGAGATALLVQSIRKNAHD</sequence>
<dbReference type="Gene3D" id="1.10.1660.10">
    <property type="match status" value="1"/>
</dbReference>
<name>A0A3R8LLE7_9LACO</name>
<dbReference type="SUPFAM" id="SSF89082">
    <property type="entry name" value="Antibiotic binding domain of TipA-like multidrug resistance regulators"/>
    <property type="match status" value="1"/>
</dbReference>
<dbReference type="RefSeq" id="WP_125071455.1">
    <property type="nucleotide sequence ID" value="NZ_QWZQ01000006.1"/>
</dbReference>
<keyword evidence="3" id="KW-0010">Activator</keyword>
<dbReference type="Pfam" id="PF13411">
    <property type="entry name" value="MerR_1"/>
    <property type="match status" value="1"/>
</dbReference>
<dbReference type="SMART" id="SM00422">
    <property type="entry name" value="HTH_MERR"/>
    <property type="match status" value="1"/>
</dbReference>
<organism evidence="6 7">
    <name type="scientific">Lactiplantibacillus garii</name>
    <dbReference type="NCBI Taxonomy" id="2306423"/>
    <lineage>
        <taxon>Bacteria</taxon>
        <taxon>Bacillati</taxon>
        <taxon>Bacillota</taxon>
        <taxon>Bacilli</taxon>
        <taxon>Lactobacillales</taxon>
        <taxon>Lactobacillaceae</taxon>
        <taxon>Lactiplantibacillus</taxon>
    </lineage>
</organism>
<dbReference type="InterPro" id="IPR000551">
    <property type="entry name" value="MerR-type_HTH_dom"/>
</dbReference>
<keyword evidence="4" id="KW-0804">Transcription</keyword>
<dbReference type="GO" id="GO:0003700">
    <property type="term" value="F:DNA-binding transcription factor activity"/>
    <property type="evidence" value="ECO:0007669"/>
    <property type="project" value="InterPro"/>
</dbReference>
<evidence type="ECO:0000313" key="7">
    <source>
        <dbReference type="Proteomes" id="UP000283633"/>
    </source>
</evidence>
<dbReference type="Gene3D" id="1.10.490.50">
    <property type="entry name" value="Antibiotic binding domain of TipA-like multidrug resistance regulators"/>
    <property type="match status" value="1"/>
</dbReference>
<dbReference type="EMBL" id="QWZQ01000006">
    <property type="protein sequence ID" value="RRK11373.1"/>
    <property type="molecule type" value="Genomic_DNA"/>
</dbReference>
<dbReference type="Pfam" id="PF07739">
    <property type="entry name" value="TipAS"/>
    <property type="match status" value="1"/>
</dbReference>
<evidence type="ECO:0000256" key="4">
    <source>
        <dbReference type="ARBA" id="ARBA00023163"/>
    </source>
</evidence>
<feature type="domain" description="HTH merR-type" evidence="5">
    <location>
        <begin position="1"/>
        <end position="71"/>
    </location>
</feature>
<evidence type="ECO:0000259" key="5">
    <source>
        <dbReference type="PROSITE" id="PS50937"/>
    </source>
</evidence>
<dbReference type="Proteomes" id="UP000283633">
    <property type="component" value="Unassembled WGS sequence"/>
</dbReference>
<proteinExistence type="predicted"/>
<dbReference type="SUPFAM" id="SSF46955">
    <property type="entry name" value="Putative DNA-binding domain"/>
    <property type="match status" value="1"/>
</dbReference>
<evidence type="ECO:0000313" key="6">
    <source>
        <dbReference type="EMBL" id="RRK11373.1"/>
    </source>
</evidence>
<dbReference type="InterPro" id="IPR036244">
    <property type="entry name" value="TipA-like_antibiotic-bd"/>
</dbReference>
<keyword evidence="2" id="KW-0238">DNA-binding</keyword>
<gene>
    <name evidence="6" type="ORF">D1831_03055</name>
</gene>
<keyword evidence="7" id="KW-1185">Reference proteome</keyword>
<comment type="caution">
    <text evidence="6">The sequence shown here is derived from an EMBL/GenBank/DDBJ whole genome shotgun (WGS) entry which is preliminary data.</text>
</comment>
<reference evidence="6 7" key="1">
    <citation type="submission" date="2018-08" db="EMBL/GenBank/DDBJ databases">
        <title>Genome Lactobacillus garii FI11369.</title>
        <authorList>
            <person name="Diaz M."/>
            <person name="Narbad A."/>
        </authorList>
    </citation>
    <scope>NUCLEOTIDE SEQUENCE [LARGE SCALE GENOMIC DNA]</scope>
    <source>
        <strain evidence="6 7">FI11369</strain>
    </source>
</reference>
<dbReference type="PROSITE" id="PS50937">
    <property type="entry name" value="HTH_MERR_2"/>
    <property type="match status" value="1"/>
</dbReference>
<dbReference type="InterPro" id="IPR012925">
    <property type="entry name" value="TipAS_dom"/>
</dbReference>
<dbReference type="CDD" id="cd01106">
    <property type="entry name" value="HTH_TipAL-Mta"/>
    <property type="match status" value="1"/>
</dbReference>
<keyword evidence="1" id="KW-0805">Transcription regulation</keyword>
<dbReference type="InterPro" id="IPR009061">
    <property type="entry name" value="DNA-bd_dom_put_sf"/>
</dbReference>
<dbReference type="PANTHER" id="PTHR30204:SF90">
    <property type="entry name" value="HTH-TYPE TRANSCRIPTIONAL ACTIVATOR MTA"/>
    <property type="match status" value="1"/>
</dbReference>
<dbReference type="PANTHER" id="PTHR30204">
    <property type="entry name" value="REDOX-CYCLING DRUG-SENSING TRANSCRIPTIONAL ACTIVATOR SOXR"/>
    <property type="match status" value="1"/>
</dbReference>
<evidence type="ECO:0000256" key="2">
    <source>
        <dbReference type="ARBA" id="ARBA00023125"/>
    </source>
</evidence>
<dbReference type="AlphaFoldDB" id="A0A3R8LLE7"/>
<evidence type="ECO:0000256" key="3">
    <source>
        <dbReference type="ARBA" id="ARBA00023159"/>
    </source>
</evidence>
<dbReference type="InterPro" id="IPR047057">
    <property type="entry name" value="MerR_fam"/>
</dbReference>
<protein>
    <submittedName>
        <fullName evidence="6">MerR family transcriptional regulator</fullName>
    </submittedName>
</protein>
<dbReference type="OrthoDB" id="9814833at2"/>
<dbReference type="GO" id="GO:0003677">
    <property type="term" value="F:DNA binding"/>
    <property type="evidence" value="ECO:0007669"/>
    <property type="project" value="UniProtKB-KW"/>
</dbReference>
<accession>A0A3R8LLE7</accession>
<evidence type="ECO:0000256" key="1">
    <source>
        <dbReference type="ARBA" id="ARBA00023015"/>
    </source>
</evidence>